<sequence length="450" mass="47520">MTQQGVRWTADQVLALAPDAASRKAGSKLGAAGPWSEAGSSDEGTVWGLCRGSGSKPYQTVIDIADSTGPAYKCSCPSRKFPCKHALGLLLLWAGEDGTVPRGQAPDWAEQWMEGRRRRAEEKRTTSGASGASTGDPEAARRRAERRAERITAGAAELEQRLTDLLRGGLAAAEQAGYGLWEETAARMVDAQAPGLAARVRELGAIPSSGPGWPVRLLEECALLHLLDQGWLRRERLPEGLGATVRSRIGLSGSADGPPVRDRWLVLAQYDTGDSRLTTRRIWLYGAESGRSVLLLSYGAAGRAPELALPVGLVLDAEVSAYPGEGQLRAALGEQFAPPAPVVLRPPGVSVARATALYGEALRHDPWLDAHPVTLGRVIPTPDGESWQLADADGDSALPLTTAASSRSGLWRLVSLSGGAPVTVFGECGHRGFTPLAAWPEGPGEAVTLC</sequence>
<evidence type="ECO:0000256" key="1">
    <source>
        <dbReference type="PROSITE-ProRule" id="PRU00325"/>
    </source>
</evidence>
<dbReference type="Proteomes" id="UP000317378">
    <property type="component" value="Unassembled WGS sequence"/>
</dbReference>
<proteinExistence type="predicted"/>
<comment type="caution">
    <text evidence="4">The sequence shown here is derived from an EMBL/GenBank/DDBJ whole genome shotgun (WGS) entry which is preliminary data.</text>
</comment>
<gene>
    <name evidence="4" type="ORF">FGD71_013195</name>
</gene>
<dbReference type="InterPro" id="IPR007527">
    <property type="entry name" value="Znf_SWIM"/>
</dbReference>
<evidence type="ECO:0000313" key="5">
    <source>
        <dbReference type="Proteomes" id="UP000317378"/>
    </source>
</evidence>
<dbReference type="EMBL" id="VCHX02000109">
    <property type="protein sequence ID" value="TPQ21843.1"/>
    <property type="molecule type" value="Genomic_DNA"/>
</dbReference>
<evidence type="ECO:0000256" key="2">
    <source>
        <dbReference type="SAM" id="MobiDB-lite"/>
    </source>
</evidence>
<reference evidence="4 5" key="1">
    <citation type="submission" date="2019-06" db="EMBL/GenBank/DDBJ databases">
        <title>Streptomyces sporangiiformans sp. nov., a novel actinomycete isolated from soil in Mount Song.</title>
        <authorList>
            <person name="Han L."/>
        </authorList>
    </citation>
    <scope>NUCLEOTIDE SEQUENCE [LARGE SCALE GENOMIC DNA]</scope>
    <source>
        <strain evidence="4 5">NEAU-SSA 1</strain>
    </source>
</reference>
<protein>
    <submittedName>
        <fullName evidence="4">SWIM zinc finger family protein</fullName>
    </submittedName>
</protein>
<feature type="domain" description="SWIM-type" evidence="3">
    <location>
        <begin position="58"/>
        <end position="94"/>
    </location>
</feature>
<feature type="compositionally biased region" description="Basic and acidic residues" evidence="2">
    <location>
        <begin position="114"/>
        <end position="125"/>
    </location>
</feature>
<dbReference type="Pfam" id="PF04434">
    <property type="entry name" value="SWIM"/>
    <property type="match status" value="1"/>
</dbReference>
<keyword evidence="1" id="KW-0479">Metal-binding</keyword>
<evidence type="ECO:0000313" key="4">
    <source>
        <dbReference type="EMBL" id="TPQ21843.1"/>
    </source>
</evidence>
<keyword evidence="5" id="KW-1185">Reference proteome</keyword>
<dbReference type="OrthoDB" id="9816340at2"/>
<dbReference type="PROSITE" id="PS50966">
    <property type="entry name" value="ZF_SWIM"/>
    <property type="match status" value="1"/>
</dbReference>
<keyword evidence="1" id="KW-0863">Zinc-finger</keyword>
<keyword evidence="1" id="KW-0862">Zinc</keyword>
<accession>A0A505DBG2</accession>
<dbReference type="RefSeq" id="WP_119100608.1">
    <property type="nucleotide sequence ID" value="NZ_QXMJ01000109.1"/>
</dbReference>
<dbReference type="GO" id="GO:0008270">
    <property type="term" value="F:zinc ion binding"/>
    <property type="evidence" value="ECO:0007669"/>
    <property type="project" value="UniProtKB-KW"/>
</dbReference>
<name>A0A505DBG2_9ACTN</name>
<evidence type="ECO:0000259" key="3">
    <source>
        <dbReference type="PROSITE" id="PS50966"/>
    </source>
</evidence>
<organism evidence="4 5">
    <name type="scientific">Streptomyces sporangiiformans</name>
    <dbReference type="NCBI Taxonomy" id="2315329"/>
    <lineage>
        <taxon>Bacteria</taxon>
        <taxon>Bacillati</taxon>
        <taxon>Actinomycetota</taxon>
        <taxon>Actinomycetes</taxon>
        <taxon>Kitasatosporales</taxon>
        <taxon>Streptomycetaceae</taxon>
        <taxon>Streptomyces</taxon>
    </lineage>
</organism>
<feature type="region of interest" description="Disordered" evidence="2">
    <location>
        <begin position="114"/>
        <end position="146"/>
    </location>
</feature>
<dbReference type="AlphaFoldDB" id="A0A505DBG2"/>